<reference evidence="9" key="1">
    <citation type="submission" date="2023-06" db="EMBL/GenBank/DDBJ databases">
        <authorList>
            <consortium name="Lawrence Berkeley National Laboratory"/>
            <person name="Ahrendt S."/>
            <person name="Sahu N."/>
            <person name="Indic B."/>
            <person name="Wong-Bajracharya J."/>
            <person name="Merenyi Z."/>
            <person name="Ke H.-M."/>
            <person name="Monk M."/>
            <person name="Kocsube S."/>
            <person name="Drula E."/>
            <person name="Lipzen A."/>
            <person name="Balint B."/>
            <person name="Henrissat B."/>
            <person name="Andreopoulos B."/>
            <person name="Martin F.M."/>
            <person name="Harder C.B."/>
            <person name="Rigling D."/>
            <person name="Ford K.L."/>
            <person name="Foster G.D."/>
            <person name="Pangilinan J."/>
            <person name="Papanicolaou A."/>
            <person name="Barry K."/>
            <person name="LaButti K."/>
            <person name="Viragh M."/>
            <person name="Koriabine M."/>
            <person name="Yan M."/>
            <person name="Riley R."/>
            <person name="Champramary S."/>
            <person name="Plett K.L."/>
            <person name="Tsai I.J."/>
            <person name="Slot J."/>
            <person name="Sipos G."/>
            <person name="Plett J."/>
            <person name="Nagy L.G."/>
            <person name="Grigoriev I.V."/>
        </authorList>
    </citation>
    <scope>NUCLEOTIDE SEQUENCE</scope>
    <source>
        <strain evidence="9">FPL87.14</strain>
    </source>
</reference>
<dbReference type="InterPro" id="IPR042035">
    <property type="entry name" value="DEAH_win-hel_dom"/>
</dbReference>
<dbReference type="PANTHER" id="PTHR18934">
    <property type="entry name" value="ATP-DEPENDENT RNA HELICASE"/>
    <property type="match status" value="1"/>
</dbReference>
<dbReference type="AlphaFoldDB" id="A0AA39IXZ1"/>
<dbReference type="GO" id="GO:0003723">
    <property type="term" value="F:RNA binding"/>
    <property type="evidence" value="ECO:0007669"/>
    <property type="project" value="TreeGrafter"/>
</dbReference>
<dbReference type="GO" id="GO:0006397">
    <property type="term" value="P:mRNA processing"/>
    <property type="evidence" value="ECO:0007669"/>
    <property type="project" value="UniProtKB-KW"/>
</dbReference>
<feature type="region of interest" description="Disordered" evidence="7">
    <location>
        <begin position="1"/>
        <end position="34"/>
    </location>
</feature>
<dbReference type="Gene3D" id="1.10.10.2130">
    <property type="entry name" value="DEAH helicase family, winged-helix domain"/>
    <property type="match status" value="1"/>
</dbReference>
<dbReference type="GO" id="GO:0005681">
    <property type="term" value="C:spliceosomal complex"/>
    <property type="evidence" value="ECO:0007669"/>
    <property type="project" value="TreeGrafter"/>
</dbReference>
<evidence type="ECO:0000256" key="4">
    <source>
        <dbReference type="ARBA" id="ARBA00022806"/>
    </source>
</evidence>
<dbReference type="Gene3D" id="3.40.50.300">
    <property type="entry name" value="P-loop containing nucleotide triphosphate hydrolases"/>
    <property type="match status" value="2"/>
</dbReference>
<dbReference type="InterPro" id="IPR001650">
    <property type="entry name" value="Helicase_C-like"/>
</dbReference>
<feature type="domain" description="Helicase C-terminal" evidence="8">
    <location>
        <begin position="229"/>
        <end position="414"/>
    </location>
</feature>
<dbReference type="EC" id="3.6.4.13" evidence="1"/>
<keyword evidence="5" id="KW-0508">mRNA splicing</keyword>
<dbReference type="GO" id="GO:0003724">
    <property type="term" value="F:RNA helicase activity"/>
    <property type="evidence" value="ECO:0007669"/>
    <property type="project" value="UniProtKB-EC"/>
</dbReference>
<gene>
    <name evidence="9" type="ORF">EV421DRAFT_1742196</name>
</gene>
<dbReference type="InterPro" id="IPR027417">
    <property type="entry name" value="P-loop_NTPase"/>
</dbReference>
<dbReference type="GO" id="GO:0016787">
    <property type="term" value="F:hydrolase activity"/>
    <property type="evidence" value="ECO:0007669"/>
    <property type="project" value="UniProtKB-KW"/>
</dbReference>
<keyword evidence="3 9" id="KW-0378">Hydrolase</keyword>
<comment type="catalytic activity">
    <reaction evidence="6">
        <text>ATP + H2O = ADP + phosphate + H(+)</text>
        <dbReference type="Rhea" id="RHEA:13065"/>
        <dbReference type="ChEBI" id="CHEBI:15377"/>
        <dbReference type="ChEBI" id="CHEBI:15378"/>
        <dbReference type="ChEBI" id="CHEBI:30616"/>
        <dbReference type="ChEBI" id="CHEBI:43474"/>
        <dbReference type="ChEBI" id="CHEBI:456216"/>
        <dbReference type="EC" id="3.6.4.13"/>
    </reaction>
</comment>
<keyword evidence="10" id="KW-1185">Reference proteome</keyword>
<keyword evidence="4" id="KW-0547">Nucleotide-binding</keyword>
<evidence type="ECO:0000256" key="5">
    <source>
        <dbReference type="ARBA" id="ARBA00023187"/>
    </source>
</evidence>
<dbReference type="PROSITE" id="PS51194">
    <property type="entry name" value="HELICASE_CTER"/>
    <property type="match status" value="1"/>
</dbReference>
<dbReference type="PANTHER" id="PTHR18934:SF109">
    <property type="entry name" value="ATP-DEPENDENT RNA HELICASE DHX15 HOMOLOG"/>
    <property type="match status" value="1"/>
</dbReference>
<evidence type="ECO:0000313" key="9">
    <source>
        <dbReference type="EMBL" id="KAK0432546.1"/>
    </source>
</evidence>
<proteinExistence type="predicted"/>
<keyword evidence="4" id="KW-0347">Helicase</keyword>
<sequence>MTRMKTKNMDNPYLAHLPPSQRGASSSKAKMDTSKEPLFDFLPRKVTGKQARKALEHDVNPFTKLPHSAQYKKILAPREKLPVYSQMDDFQDDHRNGWRDWIGKNDTFVAFSDLPHTKGKLVACTQPRRVAAMSVAKRVADEMDVQLGRHVGYSIRFEDMTEPGTTFLKYMTDGMLLREAMNDPNLERYSTYYPRRGARADACHRHPHILALLLATPAPLFKVPGRTHPVEVFYTQEPEPGYVEAAIRTVLMIHRAEEPSDVLLFLTGEEEIEDTICIPLYSSLPPQQQQRIFDPAPTPRTPDGPPGQKVVVSTNIAETSLTIDRIVYVVDPGFSKQSKQKVYNPRIRVESLLISPITKVSGQQRAGRAGRTRPGKCFRLYKEKDFMNELEEQTHPEILRCNLSNTVLELVKLGIKLRDVYQVIYVQ</sequence>
<dbReference type="EMBL" id="JAUEPT010000092">
    <property type="protein sequence ID" value="KAK0432546.1"/>
    <property type="molecule type" value="Genomic_DNA"/>
</dbReference>
<dbReference type="GO" id="GO:0008380">
    <property type="term" value="P:RNA splicing"/>
    <property type="evidence" value="ECO:0007669"/>
    <property type="project" value="UniProtKB-KW"/>
</dbReference>
<evidence type="ECO:0000256" key="2">
    <source>
        <dbReference type="ARBA" id="ARBA00022664"/>
    </source>
</evidence>
<dbReference type="CDD" id="cd18791">
    <property type="entry name" value="SF2_C_RHA"/>
    <property type="match status" value="1"/>
</dbReference>
<evidence type="ECO:0000313" key="10">
    <source>
        <dbReference type="Proteomes" id="UP001175226"/>
    </source>
</evidence>
<evidence type="ECO:0000259" key="8">
    <source>
        <dbReference type="PROSITE" id="PS51194"/>
    </source>
</evidence>
<dbReference type="SMART" id="SM00490">
    <property type="entry name" value="HELICc"/>
    <property type="match status" value="1"/>
</dbReference>
<organism evidence="9 10">
    <name type="scientific">Armillaria borealis</name>
    <dbReference type="NCBI Taxonomy" id="47425"/>
    <lineage>
        <taxon>Eukaryota</taxon>
        <taxon>Fungi</taxon>
        <taxon>Dikarya</taxon>
        <taxon>Basidiomycota</taxon>
        <taxon>Agaricomycotina</taxon>
        <taxon>Agaricomycetes</taxon>
        <taxon>Agaricomycetidae</taxon>
        <taxon>Agaricales</taxon>
        <taxon>Marasmiineae</taxon>
        <taxon>Physalacriaceae</taxon>
        <taxon>Armillaria</taxon>
    </lineage>
</organism>
<evidence type="ECO:0000256" key="3">
    <source>
        <dbReference type="ARBA" id="ARBA00022801"/>
    </source>
</evidence>
<protein>
    <recommendedName>
        <fullName evidence="1">RNA helicase</fullName>
        <ecNumber evidence="1">3.6.4.13</ecNumber>
    </recommendedName>
</protein>
<evidence type="ECO:0000256" key="7">
    <source>
        <dbReference type="SAM" id="MobiDB-lite"/>
    </source>
</evidence>
<dbReference type="Pfam" id="PF00271">
    <property type="entry name" value="Helicase_C"/>
    <property type="match status" value="1"/>
</dbReference>
<dbReference type="SUPFAM" id="SSF52540">
    <property type="entry name" value="P-loop containing nucleoside triphosphate hydrolases"/>
    <property type="match status" value="1"/>
</dbReference>
<name>A0AA39IXZ1_9AGAR</name>
<keyword evidence="2" id="KW-0507">mRNA processing</keyword>
<comment type="caution">
    <text evidence="9">The sequence shown here is derived from an EMBL/GenBank/DDBJ whole genome shotgun (WGS) entry which is preliminary data.</text>
</comment>
<accession>A0AA39IXZ1</accession>
<dbReference type="Proteomes" id="UP001175226">
    <property type="component" value="Unassembled WGS sequence"/>
</dbReference>
<keyword evidence="4" id="KW-0067">ATP-binding</keyword>
<evidence type="ECO:0000256" key="1">
    <source>
        <dbReference type="ARBA" id="ARBA00012552"/>
    </source>
</evidence>
<evidence type="ECO:0000256" key="6">
    <source>
        <dbReference type="ARBA" id="ARBA00047984"/>
    </source>
</evidence>